<reference evidence="1" key="1">
    <citation type="submission" date="2021-01" db="EMBL/GenBank/DDBJ databases">
        <title>Genome sequence of strain Noviherbaspirillum sp. DKR-6.</title>
        <authorList>
            <person name="Chaudhary D.K."/>
        </authorList>
    </citation>
    <scope>NUCLEOTIDE SEQUENCE</scope>
    <source>
        <strain evidence="1">DKR-6</strain>
    </source>
</reference>
<protein>
    <recommendedName>
        <fullName evidence="3">RHS repeat protein</fullName>
    </recommendedName>
</protein>
<dbReference type="Proteomes" id="UP000622890">
    <property type="component" value="Unassembled WGS sequence"/>
</dbReference>
<gene>
    <name evidence="1" type="ORF">JJB74_27790</name>
</gene>
<proteinExistence type="predicted"/>
<evidence type="ECO:0008006" key="3">
    <source>
        <dbReference type="Google" id="ProtNLM"/>
    </source>
</evidence>
<evidence type="ECO:0000313" key="1">
    <source>
        <dbReference type="EMBL" id="MBK4738442.1"/>
    </source>
</evidence>
<evidence type="ECO:0000313" key="2">
    <source>
        <dbReference type="Proteomes" id="UP000622890"/>
    </source>
</evidence>
<dbReference type="Pfam" id="PF05593">
    <property type="entry name" value="RHS_repeat"/>
    <property type="match status" value="1"/>
</dbReference>
<keyword evidence="2" id="KW-1185">Reference proteome</keyword>
<name>A0A934SZ92_9BURK</name>
<dbReference type="RefSeq" id="WP_200597670.1">
    <property type="nucleotide sequence ID" value="NZ_JAEPBG010000021.1"/>
</dbReference>
<dbReference type="AlphaFoldDB" id="A0A934SZ92"/>
<accession>A0A934SZ92</accession>
<dbReference type="EMBL" id="JAEPBG010000021">
    <property type="protein sequence ID" value="MBK4738442.1"/>
    <property type="molecule type" value="Genomic_DNA"/>
</dbReference>
<dbReference type="InterPro" id="IPR031325">
    <property type="entry name" value="RHS_repeat"/>
</dbReference>
<organism evidence="1 2">
    <name type="scientific">Noviherbaspirillum pedocola</name>
    <dbReference type="NCBI Taxonomy" id="2801341"/>
    <lineage>
        <taxon>Bacteria</taxon>
        <taxon>Pseudomonadati</taxon>
        <taxon>Pseudomonadota</taxon>
        <taxon>Betaproteobacteria</taxon>
        <taxon>Burkholderiales</taxon>
        <taxon>Oxalobacteraceae</taxon>
        <taxon>Noviherbaspirillum</taxon>
    </lineage>
</organism>
<sequence length="67" mass="7393">MQNNQLRNDSNGRLTEVTDTAAGLVRITIGYDANGNRRRIATDMQAMLGRQGRSIACDLNKNRISDA</sequence>
<comment type="caution">
    <text evidence="1">The sequence shown here is derived from an EMBL/GenBank/DDBJ whole genome shotgun (WGS) entry which is preliminary data.</text>
</comment>